<dbReference type="InterPro" id="IPR006170">
    <property type="entry name" value="PBP/GOBP"/>
</dbReference>
<dbReference type="SUPFAM" id="SSF47565">
    <property type="entry name" value="Insect pheromone/odorant-binding proteins"/>
    <property type="match status" value="1"/>
</dbReference>
<dbReference type="EMBL" id="KY462017">
    <property type="protein sequence ID" value="ARJ35767.1"/>
    <property type="molecule type" value="mRNA"/>
</dbReference>
<dbReference type="InterPro" id="IPR036728">
    <property type="entry name" value="PBP_GOBP_sf"/>
</dbReference>
<dbReference type="CDD" id="cd23992">
    <property type="entry name" value="PBP_GOBP"/>
    <property type="match status" value="1"/>
</dbReference>
<feature type="signal peptide" evidence="5">
    <location>
        <begin position="1"/>
        <end position="28"/>
    </location>
</feature>
<evidence type="ECO:0000256" key="4">
    <source>
        <dbReference type="ARBA" id="ARBA00022729"/>
    </source>
</evidence>
<feature type="chain" id="PRO_5012235831" evidence="5">
    <location>
        <begin position="29"/>
        <end position="156"/>
    </location>
</feature>
<dbReference type="SMART" id="SM00708">
    <property type="entry name" value="PhBP"/>
    <property type="match status" value="1"/>
</dbReference>
<dbReference type="PANTHER" id="PTHR11857:SF43">
    <property type="entry name" value="GEO07291P1-RELATED"/>
    <property type="match status" value="1"/>
</dbReference>
<accession>A0A1W6AWI1</accession>
<dbReference type="Gene3D" id="1.10.238.20">
    <property type="entry name" value="Pheromone/general odorant binding protein domain"/>
    <property type="match status" value="1"/>
</dbReference>
<dbReference type="GO" id="GO:0007608">
    <property type="term" value="P:sensory perception of smell"/>
    <property type="evidence" value="ECO:0007669"/>
    <property type="project" value="TreeGrafter"/>
</dbReference>
<reference evidence="6" key="1">
    <citation type="journal article" date="2017" name="Environ. Entomol.">
        <title>Identification of Candidate Odorant-Binding Protein and Chemosensory Protein Genes in Cyrtorhinus lividipennis (Hemiptera: Miridae), a Key Predator of the Rice Planthoppers in Asia.</title>
        <authorList>
            <person name="Wang G.Y."/>
            <person name="Zhu M.F."/>
            <person name="Jiang Y.D."/>
            <person name="Zhou W.W."/>
            <person name="Liu S."/>
            <person name="Heong K.L."/>
            <person name="Cheng J."/>
            <person name="Zhu Z.R."/>
        </authorList>
    </citation>
    <scope>NUCLEOTIDE SEQUENCE</scope>
</reference>
<evidence type="ECO:0000313" key="6">
    <source>
        <dbReference type="EMBL" id="ARJ35767.1"/>
    </source>
</evidence>
<comment type="similarity">
    <text evidence="2">Belongs to the PBP/GOBP family.</text>
</comment>
<dbReference type="GO" id="GO:0005549">
    <property type="term" value="F:odorant binding"/>
    <property type="evidence" value="ECO:0007669"/>
    <property type="project" value="InterPro"/>
</dbReference>
<keyword evidence="4 5" id="KW-0732">Signal</keyword>
<gene>
    <name evidence="6" type="primary">OBP2</name>
</gene>
<comment type="subcellular location">
    <subcellularLocation>
        <location evidence="1">Secreted</location>
    </subcellularLocation>
</comment>
<organism evidence="6">
    <name type="scientific">Cyrtorhinus lividipennis</name>
    <dbReference type="NCBI Taxonomy" id="1032904"/>
    <lineage>
        <taxon>Eukaryota</taxon>
        <taxon>Metazoa</taxon>
        <taxon>Ecdysozoa</taxon>
        <taxon>Arthropoda</taxon>
        <taxon>Hexapoda</taxon>
        <taxon>Insecta</taxon>
        <taxon>Pterygota</taxon>
        <taxon>Neoptera</taxon>
        <taxon>Paraneoptera</taxon>
        <taxon>Hemiptera</taxon>
        <taxon>Heteroptera</taxon>
        <taxon>Panheteroptera</taxon>
        <taxon>Cimicomorpha</taxon>
        <taxon>Miridae</taxon>
        <taxon>Orthotylini</taxon>
        <taxon>Cyrtorhinus</taxon>
    </lineage>
</organism>
<sequence>MARRILTCPILHLLLMVISFALFRHVEPKMLTDEQKEQLMSDIKECMNETGITDDEFVAIATRQEPPTSEQGKCFLNCAMEKMEIMADGTLNVVAIQASLEEQIEDKTKLEMTKTAVKECSETVKAEGKCEYAAAASECLVTKYKEIGLTENFMGS</sequence>
<name>A0A1W6AWI1_9HEMI</name>
<evidence type="ECO:0000256" key="1">
    <source>
        <dbReference type="ARBA" id="ARBA00004613"/>
    </source>
</evidence>
<dbReference type="PANTHER" id="PTHR11857">
    <property type="entry name" value="ODORANT BINDING PROTEIN-RELATED"/>
    <property type="match status" value="1"/>
</dbReference>
<protein>
    <submittedName>
        <fullName evidence="6">Odorant binding protein 2</fullName>
    </submittedName>
</protein>
<dbReference type="GO" id="GO:0005615">
    <property type="term" value="C:extracellular space"/>
    <property type="evidence" value="ECO:0007669"/>
    <property type="project" value="TreeGrafter"/>
</dbReference>
<evidence type="ECO:0000256" key="5">
    <source>
        <dbReference type="SAM" id="SignalP"/>
    </source>
</evidence>
<keyword evidence="3" id="KW-0964">Secreted</keyword>
<proteinExistence type="evidence at transcript level"/>
<reference evidence="6" key="2">
    <citation type="submission" date="2017-01" db="EMBL/GenBank/DDBJ databases">
        <authorList>
            <person name="Mah S.A."/>
            <person name="Swanson W.J."/>
            <person name="Moy G.W."/>
            <person name="Vacquier V.D."/>
        </authorList>
    </citation>
    <scope>NUCLEOTIDE SEQUENCE</scope>
</reference>
<evidence type="ECO:0000256" key="2">
    <source>
        <dbReference type="ARBA" id="ARBA00008098"/>
    </source>
</evidence>
<evidence type="ECO:0000256" key="3">
    <source>
        <dbReference type="ARBA" id="ARBA00022525"/>
    </source>
</evidence>
<dbReference type="Pfam" id="PF01395">
    <property type="entry name" value="PBP_GOBP"/>
    <property type="match status" value="1"/>
</dbReference>
<dbReference type="AlphaFoldDB" id="A0A1W6AWI1"/>